<sequence length="60" mass="6950">MAKKEQQPDVVRTKQEWIESAAYLEAERFEVAGALFMAKDHERLPESQVKNRLNKYKGGV</sequence>
<dbReference type="AlphaFoldDB" id="A0A3M8B6U3"/>
<evidence type="ECO:0000313" key="1">
    <source>
        <dbReference type="EMBL" id="RNB59178.1"/>
    </source>
</evidence>
<dbReference type="RefSeq" id="WP_122903735.1">
    <property type="nucleotide sequence ID" value="NZ_RHHS01000014.1"/>
</dbReference>
<name>A0A3M8B6U3_9BACL</name>
<dbReference type="Proteomes" id="UP000268829">
    <property type="component" value="Unassembled WGS sequence"/>
</dbReference>
<dbReference type="EMBL" id="RHHS01000014">
    <property type="protein sequence ID" value="RNB59178.1"/>
    <property type="molecule type" value="Genomic_DNA"/>
</dbReference>
<organism evidence="1 2">
    <name type="scientific">Brevibacillus gelatini</name>
    <dbReference type="NCBI Taxonomy" id="1655277"/>
    <lineage>
        <taxon>Bacteria</taxon>
        <taxon>Bacillati</taxon>
        <taxon>Bacillota</taxon>
        <taxon>Bacilli</taxon>
        <taxon>Bacillales</taxon>
        <taxon>Paenibacillaceae</taxon>
        <taxon>Brevibacillus</taxon>
    </lineage>
</organism>
<dbReference type="OrthoDB" id="2625749at2"/>
<gene>
    <name evidence="1" type="ORF">EDM57_05335</name>
</gene>
<accession>A0A3M8B6U3</accession>
<keyword evidence="2" id="KW-1185">Reference proteome</keyword>
<comment type="caution">
    <text evidence="1">The sequence shown here is derived from an EMBL/GenBank/DDBJ whole genome shotgun (WGS) entry which is preliminary data.</text>
</comment>
<protein>
    <submittedName>
        <fullName evidence="1">Uncharacterized protein</fullName>
    </submittedName>
</protein>
<proteinExistence type="predicted"/>
<evidence type="ECO:0000313" key="2">
    <source>
        <dbReference type="Proteomes" id="UP000268829"/>
    </source>
</evidence>
<reference evidence="1 2" key="1">
    <citation type="submission" date="2018-10" db="EMBL/GenBank/DDBJ databases">
        <title>Phylogenomics of Brevibacillus.</title>
        <authorList>
            <person name="Dunlap C."/>
        </authorList>
    </citation>
    <scope>NUCLEOTIDE SEQUENCE [LARGE SCALE GENOMIC DNA]</scope>
    <source>
        <strain evidence="1 2">DSM 100115</strain>
    </source>
</reference>